<sequence length="50" mass="5505">MAIVPYSVWKIASTVGAVVAIALSIFLLFQIPWDNIRPPSRSPVPTQPQQ</sequence>
<dbReference type="EMBL" id="CP182909">
    <property type="protein sequence ID" value="XPM62962.1"/>
    <property type="molecule type" value="Genomic_DNA"/>
</dbReference>
<reference evidence="1 2" key="1">
    <citation type="journal article" date="2016" name="Genome Announc.">
        <title>Draft Genome Sequence of the Thermotolerant Cyanobacterium Desertifilum sp. IPPAS B-1220.</title>
        <authorList>
            <person name="Mironov K.S."/>
            <person name="Sinetova M.A."/>
            <person name="Bolatkhan K."/>
            <person name="Zayadan B.K."/>
            <person name="Ustinova V.V."/>
            <person name="Kupriyanova E.V."/>
            <person name="Skrypnik A.N."/>
            <person name="Gogoleva N.E."/>
            <person name="Gogolev Y.V."/>
            <person name="Los D.A."/>
        </authorList>
    </citation>
    <scope>NUCLEOTIDE SEQUENCE [LARGE SCALE GENOMIC DNA]</scope>
    <source>
        <strain evidence="1 2">IPPAS B-1220</strain>
    </source>
</reference>
<dbReference type="Proteomes" id="UP000095472">
    <property type="component" value="Chromosome"/>
</dbReference>
<evidence type="ECO:0000313" key="2">
    <source>
        <dbReference type="Proteomes" id="UP000095472"/>
    </source>
</evidence>
<name>A0ACD5GQR7_9CYAN</name>
<proteinExistence type="predicted"/>
<protein>
    <submittedName>
        <fullName evidence="1">Uncharacterized protein</fullName>
    </submittedName>
</protein>
<organism evidence="1 2">
    <name type="scientific">Desertifilum tharense IPPAS B-1220</name>
    <dbReference type="NCBI Taxonomy" id="1781255"/>
    <lineage>
        <taxon>Bacteria</taxon>
        <taxon>Bacillati</taxon>
        <taxon>Cyanobacteriota</taxon>
        <taxon>Cyanophyceae</taxon>
        <taxon>Desertifilales</taxon>
        <taxon>Desertifilaceae</taxon>
        <taxon>Desertifilum</taxon>
    </lineage>
</organism>
<evidence type="ECO:0000313" key="1">
    <source>
        <dbReference type="EMBL" id="XPM62962.1"/>
    </source>
</evidence>
<keyword evidence="2" id="KW-1185">Reference proteome</keyword>
<accession>A0ACD5GQR7</accession>
<gene>
    <name evidence="1" type="ORF">BH720_026180</name>
</gene>